<feature type="domain" description="N-acetyltransferase" evidence="3">
    <location>
        <begin position="1"/>
        <end position="162"/>
    </location>
</feature>
<dbReference type="Pfam" id="PF00583">
    <property type="entry name" value="Acetyltransf_1"/>
    <property type="match status" value="1"/>
</dbReference>
<dbReference type="SUPFAM" id="SSF55729">
    <property type="entry name" value="Acyl-CoA N-acyltransferases (Nat)"/>
    <property type="match status" value="1"/>
</dbReference>
<keyword evidence="1" id="KW-0808">Transferase</keyword>
<dbReference type="InterPro" id="IPR050832">
    <property type="entry name" value="Bact_Acetyltransf"/>
</dbReference>
<name>A0AA92R8N5_9VIBR</name>
<dbReference type="RefSeq" id="WP_203347732.1">
    <property type="nucleotide sequence ID" value="NZ_CANMIY010000003.1"/>
</dbReference>
<protein>
    <submittedName>
        <fullName evidence="4">GNAT family N-acetyltransferase</fullName>
    </submittedName>
</protein>
<evidence type="ECO:0000256" key="1">
    <source>
        <dbReference type="ARBA" id="ARBA00022679"/>
    </source>
</evidence>
<reference evidence="4 5" key="1">
    <citation type="submission" date="2021-01" db="EMBL/GenBank/DDBJ databases">
        <title>Characterization of a novel blaVMB-2- harboring plasmid in Vibrio diabolicus.</title>
        <authorList>
            <person name="Liu M."/>
        </authorList>
    </citation>
    <scope>NUCLEOTIDE SEQUENCE [LARGE SCALE GENOMIC DNA]</scope>
    <source>
        <strain evidence="4 5">SLV18</strain>
    </source>
</reference>
<evidence type="ECO:0000256" key="2">
    <source>
        <dbReference type="ARBA" id="ARBA00023315"/>
    </source>
</evidence>
<accession>A0AA92R8N5</accession>
<dbReference type="PANTHER" id="PTHR43877">
    <property type="entry name" value="AMINOALKYLPHOSPHONATE N-ACETYLTRANSFERASE-RELATED-RELATED"/>
    <property type="match status" value="1"/>
</dbReference>
<dbReference type="InterPro" id="IPR000182">
    <property type="entry name" value="GNAT_dom"/>
</dbReference>
<evidence type="ECO:0000259" key="3">
    <source>
        <dbReference type="PROSITE" id="PS51186"/>
    </source>
</evidence>
<dbReference type="InterPro" id="IPR016181">
    <property type="entry name" value="Acyl_CoA_acyltransferase"/>
</dbReference>
<proteinExistence type="predicted"/>
<keyword evidence="2" id="KW-0012">Acyltransferase</keyword>
<sequence>MQIRPIQVSDIERFTELWNRVYAEGKYLRSPAPDKDTLTNILRRVELESIPQFVALDHHVLIGSVEIFPAELCGYEGGQLTSTGILGIHIDRTFRGKGLGKQLLSVALKSAWEYGYDTIVLNVYKDNLAAIALYERFGFEHRGELGEVTLPNGEVLMSQKMMLSAPNNPQ</sequence>
<gene>
    <name evidence="4" type="ORF">JOS67_17790</name>
</gene>
<evidence type="ECO:0000313" key="5">
    <source>
        <dbReference type="Proteomes" id="UP000596337"/>
    </source>
</evidence>
<dbReference type="EMBL" id="CP069197">
    <property type="protein sequence ID" value="QRG85493.1"/>
    <property type="molecule type" value="Genomic_DNA"/>
</dbReference>
<dbReference type="Gene3D" id="3.40.630.30">
    <property type="match status" value="1"/>
</dbReference>
<dbReference type="PROSITE" id="PS51186">
    <property type="entry name" value="GNAT"/>
    <property type="match status" value="1"/>
</dbReference>
<dbReference type="AlphaFoldDB" id="A0AA92R8N5"/>
<dbReference type="Proteomes" id="UP000596337">
    <property type="component" value="Chromosome 2"/>
</dbReference>
<dbReference type="CDD" id="cd04301">
    <property type="entry name" value="NAT_SF"/>
    <property type="match status" value="1"/>
</dbReference>
<organism evidence="4 5">
    <name type="scientific">Vibrio diabolicus</name>
    <dbReference type="NCBI Taxonomy" id="50719"/>
    <lineage>
        <taxon>Bacteria</taxon>
        <taxon>Pseudomonadati</taxon>
        <taxon>Pseudomonadota</taxon>
        <taxon>Gammaproteobacteria</taxon>
        <taxon>Vibrionales</taxon>
        <taxon>Vibrionaceae</taxon>
        <taxon>Vibrio</taxon>
        <taxon>Vibrio diabolicus subgroup</taxon>
    </lineage>
</organism>
<evidence type="ECO:0000313" key="4">
    <source>
        <dbReference type="EMBL" id="QRG85493.1"/>
    </source>
</evidence>
<dbReference type="GO" id="GO:0016747">
    <property type="term" value="F:acyltransferase activity, transferring groups other than amino-acyl groups"/>
    <property type="evidence" value="ECO:0007669"/>
    <property type="project" value="InterPro"/>
</dbReference>